<reference evidence="2 3" key="1">
    <citation type="submission" date="2019-03" db="EMBL/GenBank/DDBJ databases">
        <title>Porphyromonas levii Isolated from the Uterus of Dairy Cows.</title>
        <authorList>
            <person name="Francis A.M."/>
        </authorList>
    </citation>
    <scope>NUCLEOTIDE SEQUENCE [LARGE SCALE GENOMIC DNA]</scope>
    <source>
        <strain evidence="2 3">AF5678</strain>
    </source>
</reference>
<dbReference type="Proteomes" id="UP000297225">
    <property type="component" value="Unassembled WGS sequence"/>
</dbReference>
<evidence type="ECO:0000313" key="2">
    <source>
        <dbReference type="EMBL" id="TFH95198.1"/>
    </source>
</evidence>
<proteinExistence type="predicted"/>
<evidence type="ECO:0000313" key="3">
    <source>
        <dbReference type="Proteomes" id="UP000297225"/>
    </source>
</evidence>
<dbReference type="InterPro" id="IPR045741">
    <property type="entry name" value="PorV"/>
</dbReference>
<dbReference type="STRING" id="1122973.GCA_000379925_00536"/>
<evidence type="ECO:0000259" key="1">
    <source>
        <dbReference type="Pfam" id="PF19572"/>
    </source>
</evidence>
<keyword evidence="3" id="KW-1185">Reference proteome</keyword>
<protein>
    <submittedName>
        <fullName evidence="2">PorV/PorQ family protein</fullName>
    </submittedName>
</protein>
<dbReference type="EMBL" id="SPNC01000061">
    <property type="protein sequence ID" value="TFH95198.1"/>
    <property type="molecule type" value="Genomic_DNA"/>
</dbReference>
<dbReference type="AlphaFoldDB" id="A0A4Y8WP68"/>
<dbReference type="RefSeq" id="WP_026215565.1">
    <property type="nucleotide sequence ID" value="NZ_JADRFP010000002.1"/>
</dbReference>
<accession>A0A4Y8WP68</accession>
<name>A0A4Y8WP68_9PORP</name>
<organism evidence="2 3">
    <name type="scientific">Porphyromonas levii</name>
    <dbReference type="NCBI Taxonomy" id="28114"/>
    <lineage>
        <taxon>Bacteria</taxon>
        <taxon>Pseudomonadati</taxon>
        <taxon>Bacteroidota</taxon>
        <taxon>Bacteroidia</taxon>
        <taxon>Bacteroidales</taxon>
        <taxon>Porphyromonadaceae</taxon>
        <taxon>Porphyromonas</taxon>
    </lineage>
</organism>
<dbReference type="GeneID" id="66797009"/>
<dbReference type="NCBIfam" id="NF033709">
    <property type="entry name" value="PorV_fam"/>
    <property type="match status" value="1"/>
</dbReference>
<dbReference type="Pfam" id="PF19572">
    <property type="entry name" value="PorV"/>
    <property type="match status" value="1"/>
</dbReference>
<feature type="domain" description="Type IX secretion system protein PorV" evidence="1">
    <location>
        <begin position="56"/>
        <end position="233"/>
    </location>
</feature>
<gene>
    <name evidence="2" type="ORF">E4P47_05070</name>
</gene>
<sequence length="314" mass="34099">MRIRLLSAVFVAFISSTLAFSQGRILPILESTPDVRSTALGGAMLGDTKQMHIYSNPAAAVFSDERMSIDLSSQIFPAVEVGRIMQFNLGTNIELDPNRVLLFGSRWRGGQTIPITATTGDAGVVRPFEWTLDLGYAFKVIPSVVAYATTTYFKSDMGRSTSGIGFSVGAGYQKLFKINQTSTLLTLGLRLQDVGKPIKYGDTGIPYSLPTSVQFGGDWQLALSPKHQVAWALSARYFTPKNAQLLLVSSGIEYSFNNLISARIGYRYGQKDLNQLSCGIGGFYKGIRADISYQYGLSKLAGVDALTVGVGYSF</sequence>
<comment type="caution">
    <text evidence="2">The sequence shown here is derived from an EMBL/GenBank/DDBJ whole genome shotgun (WGS) entry which is preliminary data.</text>
</comment>